<dbReference type="RefSeq" id="WP_195129514.1">
    <property type="nucleotide sequence ID" value="NZ_JADLQX010000007.1"/>
</dbReference>
<dbReference type="CDD" id="cd12797">
    <property type="entry name" value="M23_peptidase"/>
    <property type="match status" value="1"/>
</dbReference>
<dbReference type="Proteomes" id="UP000702209">
    <property type="component" value="Unassembled WGS sequence"/>
</dbReference>
<name>A0ABS0CPX9_9NOCA</name>
<dbReference type="InterPro" id="IPR050570">
    <property type="entry name" value="Cell_wall_metabolism_enzyme"/>
</dbReference>
<dbReference type="Pfam" id="PF01551">
    <property type="entry name" value="Peptidase_M23"/>
    <property type="match status" value="1"/>
</dbReference>
<dbReference type="SUPFAM" id="SSF51261">
    <property type="entry name" value="Duplicated hybrid motif"/>
    <property type="match status" value="1"/>
</dbReference>
<dbReference type="Gene3D" id="3.40.80.10">
    <property type="entry name" value="Peptidoglycan recognition protein-like"/>
    <property type="match status" value="1"/>
</dbReference>
<dbReference type="SUPFAM" id="SSF55846">
    <property type="entry name" value="N-acetylmuramoyl-L-alanine amidase-like"/>
    <property type="match status" value="1"/>
</dbReference>
<proteinExistence type="predicted"/>
<evidence type="ECO:0000259" key="2">
    <source>
        <dbReference type="Pfam" id="PF01551"/>
    </source>
</evidence>
<dbReference type="PANTHER" id="PTHR21666">
    <property type="entry name" value="PEPTIDASE-RELATED"/>
    <property type="match status" value="1"/>
</dbReference>
<comment type="caution">
    <text evidence="3">The sequence shown here is derived from an EMBL/GenBank/DDBJ whole genome shotgun (WGS) entry which is preliminary data.</text>
</comment>
<feature type="domain" description="N-acetylmuramoyl-L-alanine amidase" evidence="1">
    <location>
        <begin position="165"/>
        <end position="318"/>
    </location>
</feature>
<organism evidence="3 4">
    <name type="scientific">Nocardia amamiensis</name>
    <dbReference type="NCBI Taxonomy" id="404578"/>
    <lineage>
        <taxon>Bacteria</taxon>
        <taxon>Bacillati</taxon>
        <taxon>Actinomycetota</taxon>
        <taxon>Actinomycetes</taxon>
        <taxon>Mycobacteriales</taxon>
        <taxon>Nocardiaceae</taxon>
        <taxon>Nocardia</taxon>
    </lineage>
</organism>
<dbReference type="InterPro" id="IPR036505">
    <property type="entry name" value="Amidase/PGRP_sf"/>
</dbReference>
<keyword evidence="4" id="KW-1185">Reference proteome</keyword>
<evidence type="ECO:0000313" key="3">
    <source>
        <dbReference type="EMBL" id="MBF6298205.1"/>
    </source>
</evidence>
<evidence type="ECO:0000259" key="1">
    <source>
        <dbReference type="Pfam" id="PF01510"/>
    </source>
</evidence>
<feature type="domain" description="M23ase beta-sheet core" evidence="2">
    <location>
        <begin position="26"/>
        <end position="129"/>
    </location>
</feature>
<evidence type="ECO:0000313" key="4">
    <source>
        <dbReference type="Proteomes" id="UP000702209"/>
    </source>
</evidence>
<gene>
    <name evidence="3" type="ORF">IU459_11705</name>
</gene>
<dbReference type="InterPro" id="IPR011055">
    <property type="entry name" value="Dup_hybrid_motif"/>
</dbReference>
<accession>A0ABS0CPX9</accession>
<dbReference type="CDD" id="cd06583">
    <property type="entry name" value="PGRP"/>
    <property type="match status" value="1"/>
</dbReference>
<dbReference type="EMBL" id="JADLQX010000007">
    <property type="protein sequence ID" value="MBF6298205.1"/>
    <property type="molecule type" value="Genomic_DNA"/>
</dbReference>
<dbReference type="Gene3D" id="2.70.70.10">
    <property type="entry name" value="Glucose Permease (Domain IIA)"/>
    <property type="match status" value="1"/>
</dbReference>
<dbReference type="InterPro" id="IPR002502">
    <property type="entry name" value="Amidase_domain"/>
</dbReference>
<dbReference type="PANTHER" id="PTHR21666:SF270">
    <property type="entry name" value="MUREIN HYDROLASE ACTIVATOR ENVC"/>
    <property type="match status" value="1"/>
</dbReference>
<sequence length="430" mass="46301">MPTRYLPLAVGTYTISSPYGPREDGFHYGLDFAAPKGTPFYAPLDGIVVEGAERTGVQGFGRWVWLDCQHAAGVDIIIGHGDPAVRSGDSVRAGQLIGYVNSHGQSSGPHAHLELWTPPGRVGGRAVDPATWFAHALDPGAATGRTRMDRPVTRTDLSPNCHGGGRDVDWIAIHTQEGRGKASAIIRYLKDPAPAGDPGRAVSYNAVVDDRETVLVVPWDHNPWSASNANNRADHILMAGTFAGWSRGKWLETDTADGVDENLMLTRTAALVAWRCTERGIPIEYVGGTGSSAPPRRPGICGHVDFGQWGGGHTDPGRDFPWDELIRRARAFAEGDDMSAIRFTNYEGTEVDAATALKFIDQRVWQNERMLMAVLDQLLGKGAGKKIRDDAAAEFEAWPQNGGRSLNDMAAAIGAHVGVPNAVDKKAVTK</sequence>
<dbReference type="InterPro" id="IPR016047">
    <property type="entry name" value="M23ase_b-sheet_dom"/>
</dbReference>
<reference evidence="3 4" key="1">
    <citation type="submission" date="2020-10" db="EMBL/GenBank/DDBJ databases">
        <title>Identification of Nocardia species via Next-generation sequencing and recognition of intraspecies genetic diversity.</title>
        <authorList>
            <person name="Li P."/>
            <person name="Li P."/>
            <person name="Lu B."/>
        </authorList>
    </citation>
    <scope>NUCLEOTIDE SEQUENCE [LARGE SCALE GENOMIC DNA]</scope>
    <source>
        <strain evidence="3 4">BJ06-0157</strain>
    </source>
</reference>
<protein>
    <submittedName>
        <fullName evidence="3">Peptidoglycan DD-metalloendopeptidase family protein</fullName>
    </submittedName>
</protein>
<dbReference type="Pfam" id="PF01510">
    <property type="entry name" value="Amidase_2"/>
    <property type="match status" value="1"/>
</dbReference>